<proteinExistence type="predicted"/>
<dbReference type="Pfam" id="PF03061">
    <property type="entry name" value="4HBT"/>
    <property type="match status" value="1"/>
</dbReference>
<sequence>MFAHVHSHVIEWGECDPAGIVFFPRFLEMFDVATAFMFEAATGMSRAKLVSHYGILGWPIVSCQVDFRATARFDDRVTIHSEIRRLGRTSIEIAQVIRRDDIVCVETTGTRIWAKYGEEGAVVPEPLPAELRHQLSKGNEA</sequence>
<dbReference type="InterPro" id="IPR006683">
    <property type="entry name" value="Thioestr_dom"/>
</dbReference>
<dbReference type="GO" id="GO:0018739">
    <property type="term" value="F:4-hydroxybenzoyl-CoA thioesterase activity"/>
    <property type="evidence" value="ECO:0007669"/>
    <property type="project" value="UniProtKB-EC"/>
</dbReference>
<organism evidence="2 3">
    <name type="scientific">Sphingomonas vulcanisoli</name>
    <dbReference type="NCBI Taxonomy" id="1658060"/>
    <lineage>
        <taxon>Bacteria</taxon>
        <taxon>Pseudomonadati</taxon>
        <taxon>Pseudomonadota</taxon>
        <taxon>Alphaproteobacteria</taxon>
        <taxon>Sphingomonadales</taxon>
        <taxon>Sphingomonadaceae</taxon>
        <taxon>Sphingomonas</taxon>
    </lineage>
</organism>
<feature type="domain" description="Thioesterase" evidence="1">
    <location>
        <begin position="19"/>
        <end position="103"/>
    </location>
</feature>
<dbReference type="EC" id="3.1.2.23" evidence="2"/>
<dbReference type="RefSeq" id="WP_167074710.1">
    <property type="nucleotide sequence ID" value="NZ_JAAOZC010000009.1"/>
</dbReference>
<evidence type="ECO:0000313" key="3">
    <source>
        <dbReference type="Proteomes" id="UP000727456"/>
    </source>
</evidence>
<accession>A0ABX0TUQ6</accession>
<keyword evidence="2" id="KW-0378">Hydrolase</keyword>
<dbReference type="SUPFAM" id="SSF54637">
    <property type="entry name" value="Thioesterase/thiol ester dehydrase-isomerase"/>
    <property type="match status" value="1"/>
</dbReference>
<dbReference type="CDD" id="cd00586">
    <property type="entry name" value="4HBT"/>
    <property type="match status" value="1"/>
</dbReference>
<comment type="caution">
    <text evidence="2">The sequence shown here is derived from an EMBL/GenBank/DDBJ whole genome shotgun (WGS) entry which is preliminary data.</text>
</comment>
<gene>
    <name evidence="2" type="ORF">FHS31_002894</name>
</gene>
<dbReference type="Proteomes" id="UP000727456">
    <property type="component" value="Unassembled WGS sequence"/>
</dbReference>
<keyword evidence="3" id="KW-1185">Reference proteome</keyword>
<dbReference type="Gene3D" id="3.10.129.10">
    <property type="entry name" value="Hotdog Thioesterase"/>
    <property type="match status" value="1"/>
</dbReference>
<protein>
    <submittedName>
        <fullName evidence="2">4-hydroxybenzoyl-CoA thioesterase</fullName>
        <ecNumber evidence="2">3.1.2.23</ecNumber>
    </submittedName>
</protein>
<evidence type="ECO:0000313" key="2">
    <source>
        <dbReference type="EMBL" id="NIJ09262.1"/>
    </source>
</evidence>
<dbReference type="EMBL" id="JAAOZC010000009">
    <property type="protein sequence ID" value="NIJ09262.1"/>
    <property type="molecule type" value="Genomic_DNA"/>
</dbReference>
<name>A0ABX0TUQ6_9SPHN</name>
<dbReference type="InterPro" id="IPR029069">
    <property type="entry name" value="HotDog_dom_sf"/>
</dbReference>
<reference evidence="2 3" key="1">
    <citation type="submission" date="2020-03" db="EMBL/GenBank/DDBJ databases">
        <title>Genomic Encyclopedia of Type Strains, Phase III (KMG-III): the genomes of soil and plant-associated and newly described type strains.</title>
        <authorList>
            <person name="Whitman W."/>
        </authorList>
    </citation>
    <scope>NUCLEOTIDE SEQUENCE [LARGE SCALE GENOMIC DNA]</scope>
    <source>
        <strain evidence="2 3">CECT 8804</strain>
    </source>
</reference>
<evidence type="ECO:0000259" key="1">
    <source>
        <dbReference type="Pfam" id="PF03061"/>
    </source>
</evidence>